<dbReference type="EMBL" id="BGPR01000281">
    <property type="protein sequence ID" value="GBM10194.1"/>
    <property type="molecule type" value="Genomic_DNA"/>
</dbReference>
<evidence type="ECO:0000313" key="2">
    <source>
        <dbReference type="Proteomes" id="UP000499080"/>
    </source>
</evidence>
<protein>
    <recommendedName>
        <fullName evidence="3">Tc1-like transposase DDE domain-containing protein</fullName>
    </recommendedName>
</protein>
<dbReference type="PANTHER" id="PTHR33939:SF1">
    <property type="entry name" value="DUF4371 DOMAIN-CONTAINING PROTEIN"/>
    <property type="match status" value="1"/>
</dbReference>
<gene>
    <name evidence="1" type="ORF">AVEN_258789_1</name>
</gene>
<sequence length="92" mass="10386">MTQFQEPKYVNSKNQLTIVHAGSSTGFIPDAQLVYKASNKSGDYHGQMNYKNFEKWLLEKLTPNLQPKSAVCIDNAPYHTKVENPSPTNLND</sequence>
<organism evidence="1 2">
    <name type="scientific">Araneus ventricosus</name>
    <name type="common">Orbweaver spider</name>
    <name type="synonym">Epeira ventricosa</name>
    <dbReference type="NCBI Taxonomy" id="182803"/>
    <lineage>
        <taxon>Eukaryota</taxon>
        <taxon>Metazoa</taxon>
        <taxon>Ecdysozoa</taxon>
        <taxon>Arthropoda</taxon>
        <taxon>Chelicerata</taxon>
        <taxon>Arachnida</taxon>
        <taxon>Araneae</taxon>
        <taxon>Araneomorphae</taxon>
        <taxon>Entelegynae</taxon>
        <taxon>Araneoidea</taxon>
        <taxon>Araneidae</taxon>
        <taxon>Araneus</taxon>
    </lineage>
</organism>
<accession>A0A4Y2D2K0</accession>
<dbReference type="GO" id="GO:0003676">
    <property type="term" value="F:nucleic acid binding"/>
    <property type="evidence" value="ECO:0007669"/>
    <property type="project" value="InterPro"/>
</dbReference>
<dbReference type="OrthoDB" id="6432852at2759"/>
<dbReference type="PANTHER" id="PTHR33939">
    <property type="entry name" value="PROTEIN CBG22215"/>
    <property type="match status" value="1"/>
</dbReference>
<dbReference type="Proteomes" id="UP000499080">
    <property type="component" value="Unassembled WGS sequence"/>
</dbReference>
<keyword evidence="2" id="KW-1185">Reference proteome</keyword>
<dbReference type="InterPro" id="IPR036397">
    <property type="entry name" value="RNaseH_sf"/>
</dbReference>
<reference evidence="1 2" key="1">
    <citation type="journal article" date="2019" name="Sci. Rep.">
        <title>Orb-weaving spider Araneus ventricosus genome elucidates the spidroin gene catalogue.</title>
        <authorList>
            <person name="Kono N."/>
            <person name="Nakamura H."/>
            <person name="Ohtoshi R."/>
            <person name="Moran D.A.P."/>
            <person name="Shinohara A."/>
            <person name="Yoshida Y."/>
            <person name="Fujiwara M."/>
            <person name="Mori M."/>
            <person name="Tomita M."/>
            <person name="Arakawa K."/>
        </authorList>
    </citation>
    <scope>NUCLEOTIDE SEQUENCE [LARGE SCALE GENOMIC DNA]</scope>
</reference>
<proteinExistence type="predicted"/>
<comment type="caution">
    <text evidence="1">The sequence shown here is derived from an EMBL/GenBank/DDBJ whole genome shotgun (WGS) entry which is preliminary data.</text>
</comment>
<dbReference type="Gene3D" id="3.30.420.10">
    <property type="entry name" value="Ribonuclease H-like superfamily/Ribonuclease H"/>
    <property type="match status" value="1"/>
</dbReference>
<evidence type="ECO:0000313" key="1">
    <source>
        <dbReference type="EMBL" id="GBM10194.1"/>
    </source>
</evidence>
<name>A0A4Y2D2K0_ARAVE</name>
<dbReference type="AlphaFoldDB" id="A0A4Y2D2K0"/>
<evidence type="ECO:0008006" key="3">
    <source>
        <dbReference type="Google" id="ProtNLM"/>
    </source>
</evidence>